<protein>
    <submittedName>
        <fullName evidence="1">Uncharacterized protein</fullName>
    </submittedName>
</protein>
<evidence type="ECO:0000313" key="1">
    <source>
        <dbReference type="EMBL" id="STZ75536.1"/>
    </source>
</evidence>
<dbReference type="RefSeq" id="WP_066076018.1">
    <property type="nucleotide sequence ID" value="NZ_CP181246.1"/>
</dbReference>
<keyword evidence="2" id="KW-1185">Reference proteome</keyword>
<name>A0A378UDT4_BERDE</name>
<sequence length="75" mass="8120">MEMLIEKAWHWAGALLAVLAVALFQTACEPQPVAAVAVSMRPAADDAAQADAAWRKAYGAMSDDERMRGVVYEPE</sequence>
<organism evidence="1 2">
    <name type="scientific">Bergeriella denitrificans</name>
    <name type="common">Neisseria denitrificans</name>
    <dbReference type="NCBI Taxonomy" id="494"/>
    <lineage>
        <taxon>Bacteria</taxon>
        <taxon>Pseudomonadati</taxon>
        <taxon>Pseudomonadota</taxon>
        <taxon>Betaproteobacteria</taxon>
        <taxon>Neisseriales</taxon>
        <taxon>Neisseriaceae</taxon>
        <taxon>Bergeriella</taxon>
    </lineage>
</organism>
<reference evidence="1 2" key="1">
    <citation type="submission" date="2018-06" db="EMBL/GenBank/DDBJ databases">
        <authorList>
            <consortium name="Pathogen Informatics"/>
            <person name="Doyle S."/>
        </authorList>
    </citation>
    <scope>NUCLEOTIDE SEQUENCE [LARGE SCALE GENOMIC DNA]</scope>
    <source>
        <strain evidence="1 2">NCTC10295</strain>
    </source>
</reference>
<accession>A0A378UDT4</accession>
<dbReference type="EMBL" id="UGQS01000001">
    <property type="protein sequence ID" value="STZ75536.1"/>
    <property type="molecule type" value="Genomic_DNA"/>
</dbReference>
<evidence type="ECO:0000313" key="2">
    <source>
        <dbReference type="Proteomes" id="UP000254651"/>
    </source>
</evidence>
<gene>
    <name evidence="1" type="ORF">NCTC10295_00276</name>
</gene>
<dbReference type="Proteomes" id="UP000254651">
    <property type="component" value="Unassembled WGS sequence"/>
</dbReference>
<proteinExistence type="predicted"/>
<dbReference type="AlphaFoldDB" id="A0A378UDT4"/>